<proteinExistence type="predicted"/>
<feature type="domain" description="Apple" evidence="2">
    <location>
        <begin position="212"/>
        <end position="293"/>
    </location>
</feature>
<feature type="region of interest" description="Disordered" evidence="1">
    <location>
        <begin position="1"/>
        <end position="36"/>
    </location>
</feature>
<dbReference type="InterPro" id="IPR003609">
    <property type="entry name" value="Pan_app"/>
</dbReference>
<comment type="caution">
    <text evidence="3">The sequence shown here is derived from an EMBL/GenBank/DDBJ whole genome shotgun (WGS) entry which is preliminary data.</text>
</comment>
<dbReference type="AlphaFoldDB" id="A0AAW0LY31"/>
<sequence>MRLITKIPTLSSTPNGSMGRSAREATKPPVESKHKLDVDTSDLATEKFEKTLHEIDTKLGWNPNGMDVSLEHAFRDKCGLKKADSVDGLRNLYKLGPKHYNVDNGLSFKAENGPIEKKEPPHSHVALTSKLRSPSWIYQIGQALEFSVEIGVKRAMLEGQALEFSVEIGVKRAMLEGDFKINLIGEQKFSLFFAMSKIFHIAIVGAGCKAQCRSHDDTFTPVSSSMKDGFKFDESDNLIHKDCEAKCFHNCSCVAYASTDQVAQTGCEIWSTTNRFIGFSNPNARTIYFLTSALVNMVDLIININPYN</sequence>
<gene>
    <name evidence="3" type="primary">CES101_16</name>
    <name evidence="3" type="ORF">CFP56_024527</name>
</gene>
<dbReference type="Pfam" id="PF08276">
    <property type="entry name" value="PAN_2"/>
    <property type="match status" value="1"/>
</dbReference>
<reference evidence="3 4" key="1">
    <citation type="journal article" date="2018" name="Sci. Data">
        <title>The draft genome sequence of cork oak.</title>
        <authorList>
            <person name="Ramos A.M."/>
            <person name="Usie A."/>
            <person name="Barbosa P."/>
            <person name="Barros P.M."/>
            <person name="Capote T."/>
            <person name="Chaves I."/>
            <person name="Simoes F."/>
            <person name="Abreu I."/>
            <person name="Carrasquinho I."/>
            <person name="Faro C."/>
            <person name="Guimaraes J.B."/>
            <person name="Mendonca D."/>
            <person name="Nobrega F."/>
            <person name="Rodrigues L."/>
            <person name="Saibo N.J.M."/>
            <person name="Varela M.C."/>
            <person name="Egas C."/>
            <person name="Matos J."/>
            <person name="Miguel C.M."/>
            <person name="Oliveira M.M."/>
            <person name="Ricardo C.P."/>
            <person name="Goncalves S."/>
        </authorList>
    </citation>
    <scope>NUCLEOTIDE SEQUENCE [LARGE SCALE GENOMIC DNA]</scope>
    <source>
        <strain evidence="4">cv. HL8</strain>
    </source>
</reference>
<evidence type="ECO:0000259" key="2">
    <source>
        <dbReference type="PROSITE" id="PS50948"/>
    </source>
</evidence>
<evidence type="ECO:0000256" key="1">
    <source>
        <dbReference type="SAM" id="MobiDB-lite"/>
    </source>
</evidence>
<feature type="compositionally biased region" description="Polar residues" evidence="1">
    <location>
        <begin position="8"/>
        <end position="18"/>
    </location>
</feature>
<name>A0AAW0LY31_QUESU</name>
<evidence type="ECO:0000313" key="4">
    <source>
        <dbReference type="Proteomes" id="UP000237347"/>
    </source>
</evidence>
<evidence type="ECO:0000313" key="3">
    <source>
        <dbReference type="EMBL" id="KAK7856269.1"/>
    </source>
</evidence>
<keyword evidence="4" id="KW-1185">Reference proteome</keyword>
<feature type="compositionally biased region" description="Basic and acidic residues" evidence="1">
    <location>
        <begin position="21"/>
        <end position="36"/>
    </location>
</feature>
<dbReference type="Proteomes" id="UP000237347">
    <property type="component" value="Unassembled WGS sequence"/>
</dbReference>
<protein>
    <submittedName>
        <fullName evidence="3">G-type lectin s-receptor-like serine/threonine-protein kinase ces101</fullName>
    </submittedName>
</protein>
<organism evidence="3 4">
    <name type="scientific">Quercus suber</name>
    <name type="common">Cork oak</name>
    <dbReference type="NCBI Taxonomy" id="58331"/>
    <lineage>
        <taxon>Eukaryota</taxon>
        <taxon>Viridiplantae</taxon>
        <taxon>Streptophyta</taxon>
        <taxon>Embryophyta</taxon>
        <taxon>Tracheophyta</taxon>
        <taxon>Spermatophyta</taxon>
        <taxon>Magnoliopsida</taxon>
        <taxon>eudicotyledons</taxon>
        <taxon>Gunneridae</taxon>
        <taxon>Pentapetalae</taxon>
        <taxon>rosids</taxon>
        <taxon>fabids</taxon>
        <taxon>Fagales</taxon>
        <taxon>Fagaceae</taxon>
        <taxon>Quercus</taxon>
    </lineage>
</organism>
<dbReference type="EMBL" id="PKMF04000038">
    <property type="protein sequence ID" value="KAK7856269.1"/>
    <property type="molecule type" value="Genomic_DNA"/>
</dbReference>
<accession>A0AAW0LY31</accession>
<dbReference type="GO" id="GO:0016301">
    <property type="term" value="F:kinase activity"/>
    <property type="evidence" value="ECO:0007669"/>
    <property type="project" value="UniProtKB-KW"/>
</dbReference>
<dbReference type="PROSITE" id="PS50948">
    <property type="entry name" value="PAN"/>
    <property type="match status" value="1"/>
</dbReference>